<evidence type="ECO:0000313" key="7">
    <source>
        <dbReference type="EMBL" id="EMB25151.1"/>
    </source>
</evidence>
<dbReference type="InterPro" id="IPR029063">
    <property type="entry name" value="SAM-dependent_MTases_sf"/>
</dbReference>
<dbReference type="PANTHER" id="PTHR31760">
    <property type="entry name" value="S-ADENOSYL-L-METHIONINE-DEPENDENT METHYLTRANSFERASES SUPERFAMILY PROTEIN"/>
    <property type="match status" value="1"/>
</dbReference>
<keyword evidence="1 6" id="KW-0963">Cytoplasm</keyword>
<name>M2AP91_TREDN</name>
<dbReference type="OrthoDB" id="9808773at2"/>
<evidence type="ECO:0000313" key="8">
    <source>
        <dbReference type="Proteomes" id="UP000016183"/>
    </source>
</evidence>
<dbReference type="RefSeq" id="WP_010694957.1">
    <property type="nucleotide sequence ID" value="NZ_KB442453.1"/>
</dbReference>
<sequence>MDTDKLLSKGLLSDSLLLKGLKELGINEKAHNKLTELLNIYMRELKMFNASFNLVKVKDDEELIVSHVLDSLSAWHFFYNEIKNTESKTALNNAETKNTNEPLLTSEPFYIADAGTGAGFPGIPLASLFISLGNLDVKLSLIERMQKRCTFLENIKAVLQLSNTEIIESEAEKAPQNKFDIVTCRAFRTLDKHILQTLLNLAKPKGKLFLYKAIKEKINEETELIKKEGLNYKIEKLDVPFLKKERHLLIIEKP</sequence>
<dbReference type="Pfam" id="PF02527">
    <property type="entry name" value="GidB"/>
    <property type="match status" value="2"/>
</dbReference>
<dbReference type="HAMAP" id="MF_00074">
    <property type="entry name" value="16SrRNA_methyltr_G"/>
    <property type="match status" value="1"/>
</dbReference>
<feature type="binding site" evidence="6">
    <location>
        <position position="185"/>
    </location>
    <ligand>
        <name>S-adenosyl-L-methionine</name>
        <dbReference type="ChEBI" id="CHEBI:59789"/>
    </ligand>
</feature>
<comment type="caution">
    <text evidence="6">Lacks conserved residue(s) required for the propagation of feature annotation.</text>
</comment>
<evidence type="ECO:0000256" key="6">
    <source>
        <dbReference type="HAMAP-Rule" id="MF_00074"/>
    </source>
</evidence>
<keyword evidence="5 6" id="KW-0949">S-adenosyl-L-methionine</keyword>
<dbReference type="EMBL" id="AGDZ01000019">
    <property type="protein sequence ID" value="EMB25151.1"/>
    <property type="molecule type" value="Genomic_DNA"/>
</dbReference>
<dbReference type="PIRSF" id="PIRSF003078">
    <property type="entry name" value="GidB"/>
    <property type="match status" value="1"/>
</dbReference>
<organism evidence="7 8">
    <name type="scientific">Treponema denticola SP33</name>
    <dbReference type="NCBI Taxonomy" id="999437"/>
    <lineage>
        <taxon>Bacteria</taxon>
        <taxon>Pseudomonadati</taxon>
        <taxon>Spirochaetota</taxon>
        <taxon>Spirochaetia</taxon>
        <taxon>Spirochaetales</taxon>
        <taxon>Treponemataceae</taxon>
        <taxon>Treponema</taxon>
    </lineage>
</organism>
<accession>M2AP91</accession>
<comment type="similarity">
    <text evidence="6">Belongs to the methyltransferase superfamily. RNA methyltransferase RsmG family.</text>
</comment>
<dbReference type="PATRIC" id="fig|999437.3.peg.1239"/>
<dbReference type="AlphaFoldDB" id="M2AP91"/>
<evidence type="ECO:0000256" key="5">
    <source>
        <dbReference type="ARBA" id="ARBA00022691"/>
    </source>
</evidence>
<dbReference type="InterPro" id="IPR003682">
    <property type="entry name" value="rRNA_ssu_MeTfrase_G"/>
</dbReference>
<dbReference type="EC" id="2.1.1.-" evidence="6"/>
<comment type="function">
    <text evidence="6">Specifically methylates the N7 position of a guanine in 16S rRNA.</text>
</comment>
<keyword evidence="3 6" id="KW-0489">Methyltransferase</keyword>
<gene>
    <name evidence="6" type="primary">rsmG</name>
    <name evidence="7" type="ORF">HMPREF9733_01213</name>
</gene>
<dbReference type="GO" id="GO:0070043">
    <property type="term" value="F:rRNA (guanine-N7-)-methyltransferase activity"/>
    <property type="evidence" value="ECO:0007669"/>
    <property type="project" value="UniProtKB-UniRule"/>
</dbReference>
<dbReference type="Gene3D" id="3.40.50.150">
    <property type="entry name" value="Vaccinia Virus protein VP39"/>
    <property type="match status" value="1"/>
</dbReference>
<dbReference type="GO" id="GO:0005829">
    <property type="term" value="C:cytosol"/>
    <property type="evidence" value="ECO:0007669"/>
    <property type="project" value="TreeGrafter"/>
</dbReference>
<protein>
    <recommendedName>
        <fullName evidence="6">Ribosomal RNA small subunit methyltransferase G</fullName>
        <ecNumber evidence="6">2.1.1.-</ecNumber>
    </recommendedName>
    <alternativeName>
        <fullName evidence="6">16S rRNA 7-methylguanosine methyltransferase</fullName>
        <shortName evidence="6">16S rRNA m7G methyltransferase</shortName>
    </alternativeName>
</protein>
<evidence type="ECO:0000256" key="3">
    <source>
        <dbReference type="ARBA" id="ARBA00022603"/>
    </source>
</evidence>
<reference evidence="7 8" key="1">
    <citation type="submission" date="2012-01" db="EMBL/GenBank/DDBJ databases">
        <title>The Genome Sequence of Treponema denticola SP33.</title>
        <authorList>
            <consortium name="The Broad Institute Genome Sequencing Platform"/>
            <person name="Earl A."/>
            <person name="Ward D."/>
            <person name="Feldgarden M."/>
            <person name="Gevers D."/>
            <person name="Blanton J.M."/>
            <person name="Fenno C.J."/>
            <person name="Baranova O.V."/>
            <person name="Mathney J."/>
            <person name="Dewhirst F.E."/>
            <person name="Izard J."/>
            <person name="Young S.K."/>
            <person name="Zeng Q."/>
            <person name="Gargeya S."/>
            <person name="Fitzgerald M."/>
            <person name="Haas B."/>
            <person name="Abouelleil A."/>
            <person name="Alvarado L."/>
            <person name="Arachchi H.M."/>
            <person name="Berlin A."/>
            <person name="Chapman S.B."/>
            <person name="Gearin G."/>
            <person name="Goldberg J."/>
            <person name="Griggs A."/>
            <person name="Gujja S."/>
            <person name="Hansen M."/>
            <person name="Heiman D."/>
            <person name="Howarth C."/>
            <person name="Larimer J."/>
            <person name="Lui A."/>
            <person name="MacDonald P.J.P."/>
            <person name="McCowen C."/>
            <person name="Montmayeur A."/>
            <person name="Murphy C."/>
            <person name="Neiman D."/>
            <person name="Pearson M."/>
            <person name="Priest M."/>
            <person name="Roberts A."/>
            <person name="Saif S."/>
            <person name="Shea T."/>
            <person name="Sisk P."/>
            <person name="Stolte C."/>
            <person name="Sykes S."/>
            <person name="Wortman J."/>
            <person name="Nusbaum C."/>
            <person name="Birren B."/>
        </authorList>
    </citation>
    <scope>NUCLEOTIDE SEQUENCE [LARGE SCALE GENOMIC DNA]</scope>
    <source>
        <strain evidence="7 8">SP33</strain>
    </source>
</reference>
<comment type="subcellular location">
    <subcellularLocation>
        <location evidence="6">Cytoplasm</location>
    </subcellularLocation>
</comment>
<evidence type="ECO:0000256" key="2">
    <source>
        <dbReference type="ARBA" id="ARBA00022552"/>
    </source>
</evidence>
<evidence type="ECO:0000256" key="1">
    <source>
        <dbReference type="ARBA" id="ARBA00022490"/>
    </source>
</evidence>
<dbReference type="NCBIfam" id="TIGR00138">
    <property type="entry name" value="rsmG_gidB"/>
    <property type="match status" value="1"/>
</dbReference>
<feature type="binding site" evidence="6">
    <location>
        <position position="115"/>
    </location>
    <ligand>
        <name>S-adenosyl-L-methionine</name>
        <dbReference type="ChEBI" id="CHEBI:59789"/>
    </ligand>
</feature>
<keyword evidence="4 6" id="KW-0808">Transferase</keyword>
<proteinExistence type="inferred from homology"/>
<feature type="binding site" evidence="6">
    <location>
        <position position="120"/>
    </location>
    <ligand>
        <name>S-adenosyl-L-methionine</name>
        <dbReference type="ChEBI" id="CHEBI:59789"/>
    </ligand>
</feature>
<evidence type="ECO:0000256" key="4">
    <source>
        <dbReference type="ARBA" id="ARBA00022679"/>
    </source>
</evidence>
<comment type="caution">
    <text evidence="7">The sequence shown here is derived from an EMBL/GenBank/DDBJ whole genome shotgun (WGS) entry which is preliminary data.</text>
</comment>
<dbReference type="PANTHER" id="PTHR31760:SF0">
    <property type="entry name" value="S-ADENOSYL-L-METHIONINE-DEPENDENT METHYLTRANSFERASES SUPERFAMILY PROTEIN"/>
    <property type="match status" value="1"/>
</dbReference>
<keyword evidence="2 6" id="KW-0698">rRNA processing</keyword>
<dbReference type="CDD" id="cd02440">
    <property type="entry name" value="AdoMet_MTases"/>
    <property type="match status" value="1"/>
</dbReference>
<dbReference type="SUPFAM" id="SSF53335">
    <property type="entry name" value="S-adenosyl-L-methionine-dependent methyltransferases"/>
    <property type="match status" value="1"/>
</dbReference>
<feature type="binding site" evidence="6">
    <location>
        <begin position="171"/>
        <end position="172"/>
    </location>
    <ligand>
        <name>S-adenosyl-L-methionine</name>
        <dbReference type="ChEBI" id="CHEBI:59789"/>
    </ligand>
</feature>
<dbReference type="HOGENOM" id="CLU_065341_2_0_12"/>
<dbReference type="Proteomes" id="UP000016183">
    <property type="component" value="Unassembled WGS sequence"/>
</dbReference>